<comment type="caution">
    <text evidence="1">The sequence shown here is derived from an EMBL/GenBank/DDBJ whole genome shotgun (WGS) entry which is preliminary data.</text>
</comment>
<proteinExistence type="predicted"/>
<protein>
    <submittedName>
        <fullName evidence="1">Uncharacterized protein</fullName>
    </submittedName>
</protein>
<dbReference type="Proteomes" id="UP001341840">
    <property type="component" value="Unassembled WGS sequence"/>
</dbReference>
<keyword evidence="2" id="KW-1185">Reference proteome</keyword>
<evidence type="ECO:0000313" key="1">
    <source>
        <dbReference type="EMBL" id="MED6124110.1"/>
    </source>
</evidence>
<gene>
    <name evidence="1" type="ORF">PIB30_056071</name>
</gene>
<name>A0ABU6RJK3_9FABA</name>
<reference evidence="1 2" key="1">
    <citation type="journal article" date="2023" name="Plants (Basel)">
        <title>Bridging the Gap: Combining Genomics and Transcriptomics Approaches to Understand Stylosanthes scabra, an Orphan Legume from the Brazilian Caatinga.</title>
        <authorList>
            <person name="Ferreira-Neto J.R.C."/>
            <person name="da Silva M.D."/>
            <person name="Binneck E."/>
            <person name="de Melo N.F."/>
            <person name="da Silva R.H."/>
            <person name="de Melo A.L.T.M."/>
            <person name="Pandolfi V."/>
            <person name="Bustamante F.O."/>
            <person name="Brasileiro-Vidal A.C."/>
            <person name="Benko-Iseppon A.M."/>
        </authorList>
    </citation>
    <scope>NUCLEOTIDE SEQUENCE [LARGE SCALE GENOMIC DNA]</scope>
    <source>
        <tissue evidence="1">Leaves</tissue>
    </source>
</reference>
<accession>A0ABU6RJK3</accession>
<dbReference type="EMBL" id="JASCZI010030652">
    <property type="protein sequence ID" value="MED6124110.1"/>
    <property type="molecule type" value="Genomic_DNA"/>
</dbReference>
<organism evidence="1 2">
    <name type="scientific">Stylosanthes scabra</name>
    <dbReference type="NCBI Taxonomy" id="79078"/>
    <lineage>
        <taxon>Eukaryota</taxon>
        <taxon>Viridiplantae</taxon>
        <taxon>Streptophyta</taxon>
        <taxon>Embryophyta</taxon>
        <taxon>Tracheophyta</taxon>
        <taxon>Spermatophyta</taxon>
        <taxon>Magnoliopsida</taxon>
        <taxon>eudicotyledons</taxon>
        <taxon>Gunneridae</taxon>
        <taxon>Pentapetalae</taxon>
        <taxon>rosids</taxon>
        <taxon>fabids</taxon>
        <taxon>Fabales</taxon>
        <taxon>Fabaceae</taxon>
        <taxon>Papilionoideae</taxon>
        <taxon>50 kb inversion clade</taxon>
        <taxon>dalbergioids sensu lato</taxon>
        <taxon>Dalbergieae</taxon>
        <taxon>Pterocarpus clade</taxon>
        <taxon>Stylosanthes</taxon>
    </lineage>
</organism>
<evidence type="ECO:0000313" key="2">
    <source>
        <dbReference type="Proteomes" id="UP001341840"/>
    </source>
</evidence>
<sequence>MHDSGGAALPILPQPADFAVPLVWGSLSTTSSGRHYPPTSHLRNQEKKEIWKGDLRVKAAKRKKEKVGGELWVWVSQCFYKRLGQYGLSLPQKLTRARLPKFPNTDLDAPTP</sequence>